<dbReference type="PANTHER" id="PTHR33446">
    <property type="entry name" value="PROTEIN TONB-RELATED"/>
    <property type="match status" value="1"/>
</dbReference>
<accession>A0ABX2PVW4</accession>
<evidence type="ECO:0000259" key="11">
    <source>
        <dbReference type="PROSITE" id="PS52015"/>
    </source>
</evidence>
<feature type="domain" description="TonB C-terminal" evidence="11">
    <location>
        <begin position="194"/>
        <end position="283"/>
    </location>
</feature>
<keyword evidence="6" id="KW-0812">Transmembrane</keyword>
<feature type="region of interest" description="Disordered" evidence="10">
    <location>
        <begin position="103"/>
        <end position="190"/>
    </location>
</feature>
<feature type="compositionally biased region" description="Pro residues" evidence="10">
    <location>
        <begin position="115"/>
        <end position="124"/>
    </location>
</feature>
<keyword evidence="3" id="KW-0813">Transport</keyword>
<dbReference type="NCBIfam" id="TIGR01352">
    <property type="entry name" value="tonB_Cterm"/>
    <property type="match status" value="1"/>
</dbReference>
<keyword evidence="13" id="KW-1185">Reference proteome</keyword>
<dbReference type="PROSITE" id="PS52015">
    <property type="entry name" value="TONB_CTD"/>
    <property type="match status" value="1"/>
</dbReference>
<evidence type="ECO:0000313" key="12">
    <source>
        <dbReference type="EMBL" id="NVO58320.1"/>
    </source>
</evidence>
<evidence type="ECO:0000313" key="13">
    <source>
        <dbReference type="Proteomes" id="UP000630805"/>
    </source>
</evidence>
<name>A0ABX2PVW4_9RHOB</name>
<evidence type="ECO:0000256" key="10">
    <source>
        <dbReference type="SAM" id="MobiDB-lite"/>
    </source>
</evidence>
<evidence type="ECO:0000256" key="4">
    <source>
        <dbReference type="ARBA" id="ARBA00022475"/>
    </source>
</evidence>
<gene>
    <name evidence="12" type="ORF">HW561_21270</name>
</gene>
<organism evidence="12 13">
    <name type="scientific">Ruegeria haliotis</name>
    <dbReference type="NCBI Taxonomy" id="2747601"/>
    <lineage>
        <taxon>Bacteria</taxon>
        <taxon>Pseudomonadati</taxon>
        <taxon>Pseudomonadota</taxon>
        <taxon>Alphaproteobacteria</taxon>
        <taxon>Rhodobacterales</taxon>
        <taxon>Roseobacteraceae</taxon>
        <taxon>Ruegeria</taxon>
    </lineage>
</organism>
<feature type="compositionally biased region" description="Basic and acidic residues" evidence="10">
    <location>
        <begin position="125"/>
        <end position="137"/>
    </location>
</feature>
<dbReference type="InterPro" id="IPR051045">
    <property type="entry name" value="TonB-dependent_transducer"/>
</dbReference>
<evidence type="ECO:0000256" key="2">
    <source>
        <dbReference type="ARBA" id="ARBA00006555"/>
    </source>
</evidence>
<evidence type="ECO:0000256" key="7">
    <source>
        <dbReference type="ARBA" id="ARBA00022927"/>
    </source>
</evidence>
<dbReference type="RefSeq" id="WP_176867361.1">
    <property type="nucleotide sequence ID" value="NZ_JABXWT010000022.1"/>
</dbReference>
<keyword evidence="7" id="KW-0653">Protein transport</keyword>
<evidence type="ECO:0000256" key="1">
    <source>
        <dbReference type="ARBA" id="ARBA00004383"/>
    </source>
</evidence>
<dbReference type="InterPro" id="IPR006260">
    <property type="entry name" value="TonB/TolA_C"/>
</dbReference>
<reference evidence="12 13" key="1">
    <citation type="submission" date="2020-06" db="EMBL/GenBank/DDBJ databases">
        <authorList>
            <person name="Cao W.R."/>
        </authorList>
    </citation>
    <scope>NUCLEOTIDE SEQUENCE [LARGE SCALE GENOMIC DNA]</scope>
    <source>
        <strain evidence="12 13">B1Z28</strain>
    </source>
</reference>
<evidence type="ECO:0000256" key="5">
    <source>
        <dbReference type="ARBA" id="ARBA00022519"/>
    </source>
</evidence>
<comment type="similarity">
    <text evidence="2">Belongs to the TonB family.</text>
</comment>
<evidence type="ECO:0000256" key="3">
    <source>
        <dbReference type="ARBA" id="ARBA00022448"/>
    </source>
</evidence>
<dbReference type="Proteomes" id="UP000630805">
    <property type="component" value="Unassembled WGS sequence"/>
</dbReference>
<dbReference type="InterPro" id="IPR037682">
    <property type="entry name" value="TonB_C"/>
</dbReference>
<proteinExistence type="inferred from homology"/>
<dbReference type="SUPFAM" id="SSF74653">
    <property type="entry name" value="TolA/TonB C-terminal domain"/>
    <property type="match status" value="1"/>
</dbReference>
<comment type="caution">
    <text evidence="12">The sequence shown here is derived from an EMBL/GenBank/DDBJ whole genome shotgun (WGS) entry which is preliminary data.</text>
</comment>
<keyword evidence="9" id="KW-0472">Membrane</keyword>
<evidence type="ECO:0000256" key="6">
    <source>
        <dbReference type="ARBA" id="ARBA00022692"/>
    </source>
</evidence>
<dbReference type="Gene3D" id="3.30.1150.10">
    <property type="match status" value="1"/>
</dbReference>
<comment type="subcellular location">
    <subcellularLocation>
        <location evidence="1">Cell inner membrane</location>
        <topology evidence="1">Single-pass membrane protein</topology>
        <orientation evidence="1">Periplasmic side</orientation>
    </subcellularLocation>
</comment>
<protein>
    <submittedName>
        <fullName evidence="12">TonB C-terminal domain-containing protein</fullName>
    </submittedName>
</protein>
<dbReference type="Pfam" id="PF13103">
    <property type="entry name" value="TonB_2"/>
    <property type="match status" value="1"/>
</dbReference>
<sequence length="283" mass="30120">MKHGIEICIFVIIAITLHVLAFAQGPRSGVQAGGSGGDAMVSIQAAAPTVVEMVKSWERPPVVTPEVQNELSPPDVVPTESLTVPQIDLTLAPRAEIRVAIKQPDSFQEIEIDTTPPPPPPPTDPQRDTEDIPDTRPKPRPVQENPKEGLKAEQASTGRAKEVAAGSGGSAQAGAGRNKVTTGDPGKAAKLQAVWGAKIRARIERNKRYPRGSKASGNATIELRVSRDGKLVSYRVKKSSGIPELDDAAMNAVARAKRFPKAPKDLSGNSFNFAVAIKLSARR</sequence>
<evidence type="ECO:0000256" key="8">
    <source>
        <dbReference type="ARBA" id="ARBA00022989"/>
    </source>
</evidence>
<dbReference type="EMBL" id="JABXWT010000022">
    <property type="protein sequence ID" value="NVO58320.1"/>
    <property type="molecule type" value="Genomic_DNA"/>
</dbReference>
<dbReference type="PANTHER" id="PTHR33446:SF2">
    <property type="entry name" value="PROTEIN TONB"/>
    <property type="match status" value="1"/>
</dbReference>
<keyword evidence="4" id="KW-1003">Cell membrane</keyword>
<keyword evidence="8" id="KW-1133">Transmembrane helix</keyword>
<keyword evidence="5" id="KW-0997">Cell inner membrane</keyword>
<evidence type="ECO:0000256" key="9">
    <source>
        <dbReference type="ARBA" id="ARBA00023136"/>
    </source>
</evidence>